<dbReference type="PATRIC" id="fig|768706.3.peg.3582"/>
<feature type="transmembrane region" description="Helical" evidence="1">
    <location>
        <begin position="31"/>
        <end position="48"/>
    </location>
</feature>
<evidence type="ECO:0000259" key="2">
    <source>
        <dbReference type="Pfam" id="PF14317"/>
    </source>
</evidence>
<dbReference type="OrthoDB" id="339559at2"/>
<reference evidence="3 4" key="2">
    <citation type="journal article" date="2012" name="J. Bacteriol.">
        <title>Complete genome sequences of Desulfosporosinus orientis DSM765T, Desulfosporosinus youngiae DSM17734T, Desulfosporosinus meridiei DSM13257T, and Desulfosporosinus acidiphilus DSM22704T.</title>
        <authorList>
            <person name="Pester M."/>
            <person name="Brambilla E."/>
            <person name="Alazard D."/>
            <person name="Rattei T."/>
            <person name="Weinmaier T."/>
            <person name="Han J."/>
            <person name="Lucas S."/>
            <person name="Lapidus A."/>
            <person name="Cheng J.F."/>
            <person name="Goodwin L."/>
            <person name="Pitluck S."/>
            <person name="Peters L."/>
            <person name="Ovchinnikova G."/>
            <person name="Teshima H."/>
            <person name="Detter J.C."/>
            <person name="Han C.S."/>
            <person name="Tapia R."/>
            <person name="Land M.L."/>
            <person name="Hauser L."/>
            <person name="Kyrpides N.C."/>
            <person name="Ivanova N.N."/>
            <person name="Pagani I."/>
            <person name="Huntmann M."/>
            <person name="Wei C.L."/>
            <person name="Davenport K.W."/>
            <person name="Daligault H."/>
            <person name="Chain P.S."/>
            <person name="Chen A."/>
            <person name="Mavromatis K."/>
            <person name="Markowitz V."/>
            <person name="Szeto E."/>
            <person name="Mikhailova N."/>
            <person name="Pati A."/>
            <person name="Wagner M."/>
            <person name="Woyke T."/>
            <person name="Ollivier B."/>
            <person name="Klenk H.P."/>
            <person name="Spring S."/>
            <person name="Loy A."/>
        </authorList>
    </citation>
    <scope>NUCLEOTIDE SEQUENCE [LARGE SCALE GENOMIC DNA]</scope>
    <source>
        <strain evidence="4">ATCC 19365 / DSM 765 / NCIMB 8382 / VKM B-1628</strain>
    </source>
</reference>
<sequence length="176" mass="20541">MNFNYELNKQDLIDFNMFHITYSKLTRRTFFLQRYIISLSFLILPFFLKEFTSIPFVYWIFIFGLLYVYWVVYFPKRLEKIVTKKITAMLAGGKNQSVVGAHDLSVSEEGIVDKSAQSEVRTPFNGIEDIVEDKNHIFVYVSSNSAHIIPYRIFADEGQKSELLGFLKEKRLAVSP</sequence>
<keyword evidence="1" id="KW-0472">Membrane</keyword>
<evidence type="ECO:0000256" key="1">
    <source>
        <dbReference type="SAM" id="Phobius"/>
    </source>
</evidence>
<dbReference type="HOGENOM" id="CLU_104164_0_0_9"/>
<reference evidence="4" key="1">
    <citation type="submission" date="2011-11" db="EMBL/GenBank/DDBJ databases">
        <title>Complete sequence of Desulfosporosinus orientis DSM 765.</title>
        <authorList>
            <person name="Lucas S."/>
            <person name="Han J."/>
            <person name="Lapidus A."/>
            <person name="Cheng J.-F."/>
            <person name="Goodwin L."/>
            <person name="Pitluck S."/>
            <person name="Peters L."/>
            <person name="Ovchinnikova G."/>
            <person name="Teshima H."/>
            <person name="Detter J.C."/>
            <person name="Han C."/>
            <person name="Tapia R."/>
            <person name="Land M."/>
            <person name="Hauser L."/>
            <person name="Kyrpides N."/>
            <person name="Ivanova N."/>
            <person name="Pagani I."/>
            <person name="Pester M."/>
            <person name="Spring S."/>
            <person name="Ollivier B."/>
            <person name="Rattei T."/>
            <person name="Klenk H.-P."/>
            <person name="Wagner M."/>
            <person name="Loy A."/>
            <person name="Woyke T."/>
        </authorList>
    </citation>
    <scope>NUCLEOTIDE SEQUENCE [LARGE SCALE GENOMIC DNA]</scope>
    <source>
        <strain evidence="4">ATCC 19365 / DSM 765 / NCIMB 8382 / VKM B-1628</strain>
    </source>
</reference>
<gene>
    <name evidence="3" type="ordered locus">Desor_3557</name>
</gene>
<dbReference type="RefSeq" id="WP_014185847.1">
    <property type="nucleotide sequence ID" value="NC_016584.1"/>
</dbReference>
<proteinExistence type="predicted"/>
<protein>
    <recommendedName>
        <fullName evidence="2">YcxB-like C-terminal domain-containing protein</fullName>
    </recommendedName>
</protein>
<dbReference type="Proteomes" id="UP000006346">
    <property type="component" value="Chromosome"/>
</dbReference>
<evidence type="ECO:0000313" key="4">
    <source>
        <dbReference type="Proteomes" id="UP000006346"/>
    </source>
</evidence>
<name>G7WIG5_DESOD</name>
<organism evidence="3 4">
    <name type="scientific">Desulfosporosinus orientis (strain ATCC 19365 / DSM 765 / NCIMB 8382 / VKM B-1628 / Singapore I)</name>
    <name type="common">Desulfotomaculum orientis</name>
    <dbReference type="NCBI Taxonomy" id="768706"/>
    <lineage>
        <taxon>Bacteria</taxon>
        <taxon>Bacillati</taxon>
        <taxon>Bacillota</taxon>
        <taxon>Clostridia</taxon>
        <taxon>Eubacteriales</taxon>
        <taxon>Desulfitobacteriaceae</taxon>
        <taxon>Desulfosporosinus</taxon>
    </lineage>
</organism>
<dbReference type="KEGG" id="dor:Desor_3557"/>
<accession>G7WIG5</accession>
<keyword evidence="4" id="KW-1185">Reference proteome</keyword>
<dbReference type="Pfam" id="PF14317">
    <property type="entry name" value="YcxB"/>
    <property type="match status" value="1"/>
</dbReference>
<dbReference type="STRING" id="768706.Desor_3557"/>
<dbReference type="EMBL" id="CP003108">
    <property type="protein sequence ID" value="AET69039.1"/>
    <property type="molecule type" value="Genomic_DNA"/>
</dbReference>
<keyword evidence="1" id="KW-1133">Transmembrane helix</keyword>
<feature type="transmembrane region" description="Helical" evidence="1">
    <location>
        <begin position="54"/>
        <end position="75"/>
    </location>
</feature>
<keyword evidence="1" id="KW-0812">Transmembrane</keyword>
<dbReference type="eggNOG" id="ENOG5032W40">
    <property type="taxonomic scope" value="Bacteria"/>
</dbReference>
<feature type="domain" description="YcxB-like C-terminal" evidence="2">
    <location>
        <begin position="107"/>
        <end position="167"/>
    </location>
</feature>
<dbReference type="AlphaFoldDB" id="G7WIG5"/>
<evidence type="ECO:0000313" key="3">
    <source>
        <dbReference type="EMBL" id="AET69039.1"/>
    </source>
</evidence>
<dbReference type="InterPro" id="IPR025588">
    <property type="entry name" value="YcxB-like_C"/>
</dbReference>